<evidence type="ECO:0000313" key="2">
    <source>
        <dbReference type="EMBL" id="OEH73790.1"/>
    </source>
</evidence>
<keyword evidence="3" id="KW-1185">Reference proteome</keyword>
<feature type="compositionally biased region" description="Polar residues" evidence="1">
    <location>
        <begin position="149"/>
        <end position="162"/>
    </location>
</feature>
<sequence length="525" mass="55712">MYTALLFGASAAHSEEWNSGKGHFVKPSLINMRTVDPQGYQPARALDRQRTSSGSSEKRFVFSTMDVQSKINCSLDDLIKLQRKAAGGGGAKGPRGAATFTPPQKGSAPQRVVRKGGGIMKHVSKQRQLKQSPSAQQQQQRGAFDGRPQKQQQHQKSRNMSVSDKIGLPLDALVASRQKQVQKQPLSQEKKRRDLSGLGKRRGSALGARRGAFLASKADVRRGRLHAAVAAASAARSNQRSAASKLLAATVGMRRRARTPHQQAVETLKTAAGFKGASSRRNRSGSYASYPRGSAASRARLTAAAGSRWQLRRQSTAIAAAGPRANTSLARRRPLGAAVVTAAAAAAASSAARSSRGGFSAPSRLYRAPPFVASKSTTPIDRRRPSPSTTTPVAAPATAEAEPSFAADSELLANIKIMATLDTELVARGWTDTHSRMHPFVRAALVHAGASLITSCGGSVPPIYWALVVNGAQLCSSLSDKLPQEGPIVHLPLGNVGKLHISGFWDITSYKAFLVENGAPRPPSP</sequence>
<evidence type="ECO:0000313" key="3">
    <source>
        <dbReference type="Proteomes" id="UP000095192"/>
    </source>
</evidence>
<proteinExistence type="predicted"/>
<reference evidence="2 3" key="1">
    <citation type="journal article" date="2016" name="BMC Genomics">
        <title>Comparative genomics reveals Cyclospora cayetanensis possesses coccidia-like metabolism and invasion components but unique surface antigens.</title>
        <authorList>
            <person name="Liu S."/>
            <person name="Wang L."/>
            <person name="Zheng H."/>
            <person name="Xu Z."/>
            <person name="Roellig D.M."/>
            <person name="Li N."/>
            <person name="Frace M.A."/>
            <person name="Tang K."/>
            <person name="Arrowood M.J."/>
            <person name="Moss D.M."/>
            <person name="Zhang L."/>
            <person name="Feng Y."/>
            <person name="Xiao L."/>
        </authorList>
    </citation>
    <scope>NUCLEOTIDE SEQUENCE [LARGE SCALE GENOMIC DNA]</scope>
    <source>
        <strain evidence="2 3">CHN_HEN01</strain>
    </source>
</reference>
<dbReference type="AlphaFoldDB" id="A0A1D3CRH1"/>
<protein>
    <submittedName>
        <fullName evidence="2">Uncharacterized protein</fullName>
    </submittedName>
</protein>
<name>A0A1D3CRH1_9EIME</name>
<feature type="region of interest" description="Disordered" evidence="1">
    <location>
        <begin position="85"/>
        <end position="163"/>
    </location>
</feature>
<organism evidence="2 3">
    <name type="scientific">Cyclospora cayetanensis</name>
    <dbReference type="NCBI Taxonomy" id="88456"/>
    <lineage>
        <taxon>Eukaryota</taxon>
        <taxon>Sar</taxon>
        <taxon>Alveolata</taxon>
        <taxon>Apicomplexa</taxon>
        <taxon>Conoidasida</taxon>
        <taxon>Coccidia</taxon>
        <taxon>Eucoccidiorida</taxon>
        <taxon>Eimeriorina</taxon>
        <taxon>Eimeriidae</taxon>
        <taxon>Cyclospora</taxon>
    </lineage>
</organism>
<dbReference type="VEuPathDB" id="ToxoDB:cyc_04692"/>
<feature type="compositionally biased region" description="Polar residues" evidence="1">
    <location>
        <begin position="177"/>
        <end position="187"/>
    </location>
</feature>
<feature type="compositionally biased region" description="Low complexity" evidence="1">
    <location>
        <begin position="386"/>
        <end position="400"/>
    </location>
</feature>
<dbReference type="VEuPathDB" id="ToxoDB:LOC34621189"/>
<gene>
    <name evidence="2" type="ORF">cyc_04692</name>
</gene>
<feature type="compositionally biased region" description="Low complexity" evidence="1">
    <location>
        <begin position="129"/>
        <end position="140"/>
    </location>
</feature>
<comment type="caution">
    <text evidence="2">The sequence shown here is derived from an EMBL/GenBank/DDBJ whole genome shotgun (WGS) entry which is preliminary data.</text>
</comment>
<dbReference type="InParanoid" id="A0A1D3CRH1"/>
<feature type="region of interest" description="Disordered" evidence="1">
    <location>
        <begin position="177"/>
        <end position="206"/>
    </location>
</feature>
<accession>A0A1D3CRH1</accession>
<feature type="region of interest" description="Disordered" evidence="1">
    <location>
        <begin position="374"/>
        <end position="400"/>
    </location>
</feature>
<evidence type="ECO:0000256" key="1">
    <source>
        <dbReference type="SAM" id="MobiDB-lite"/>
    </source>
</evidence>
<dbReference type="EMBL" id="JROU02002243">
    <property type="protein sequence ID" value="OEH73790.1"/>
    <property type="molecule type" value="Genomic_DNA"/>
</dbReference>
<dbReference type="Proteomes" id="UP000095192">
    <property type="component" value="Unassembled WGS sequence"/>
</dbReference>
<feature type="region of interest" description="Disordered" evidence="1">
    <location>
        <begin position="269"/>
        <end position="293"/>
    </location>
</feature>